<dbReference type="InterPro" id="IPR017871">
    <property type="entry name" value="ABC_transporter-like_CS"/>
</dbReference>
<dbReference type="Proteomes" id="UP000030008">
    <property type="component" value="Unassembled WGS sequence"/>
</dbReference>
<comment type="caution">
    <text evidence="6">The sequence shown here is derived from an EMBL/GenBank/DDBJ whole genome shotgun (WGS) entry which is preliminary data.</text>
</comment>
<evidence type="ECO:0000259" key="5">
    <source>
        <dbReference type="PROSITE" id="PS50893"/>
    </source>
</evidence>
<dbReference type="Pfam" id="PF00005">
    <property type="entry name" value="ABC_tran"/>
    <property type="match status" value="1"/>
</dbReference>
<dbReference type="SMART" id="SM00382">
    <property type="entry name" value="AAA"/>
    <property type="match status" value="1"/>
</dbReference>
<dbReference type="EMBL" id="JQIF01000057">
    <property type="protein sequence ID" value="KGJ52684.1"/>
    <property type="molecule type" value="Genomic_DNA"/>
</dbReference>
<sequence length="313" mass="34597">MNTQDLAVSVHRLTKRYGHTEVLKDVNMEIEKGSIYCLLGSNGAGKTTTIKILTTLAAFDSGEVSICGHSVTAEGEAVRKLISLTGQFASVDEKLSGYENLVMIGKLNHLKTPKKKAGELLAYFSLTEAANRMVSTYSGGMRRKLDIAMSLAGNPQIIFLDEPTTGLDPQSRHSMWSIIKQLNSMGITIFLTTQYLEEAEQLADHIAILDQGRILTEGTPTELKKLLPQGIVEFEFPDSSMLEAAMSCTGDYTTKPVMTEHKLIIYTDGSAEALSELFHIFSSGNIKILKFYQKLPNLEDVFLTLVHEREDIQ</sequence>
<gene>
    <name evidence="6" type="ORF">CIAN88_13500</name>
</gene>
<keyword evidence="2" id="KW-0813">Transport</keyword>
<evidence type="ECO:0000256" key="1">
    <source>
        <dbReference type="ARBA" id="ARBA00005417"/>
    </source>
</evidence>
<dbReference type="AlphaFoldDB" id="A0A099I3X5"/>
<dbReference type="PANTHER" id="PTHR42711">
    <property type="entry name" value="ABC TRANSPORTER ATP-BINDING PROTEIN"/>
    <property type="match status" value="1"/>
</dbReference>
<dbReference type="SUPFAM" id="SSF52540">
    <property type="entry name" value="P-loop containing nucleoside triphosphate hydrolases"/>
    <property type="match status" value="1"/>
</dbReference>
<dbReference type="InterPro" id="IPR003593">
    <property type="entry name" value="AAA+_ATPase"/>
</dbReference>
<evidence type="ECO:0000313" key="7">
    <source>
        <dbReference type="Proteomes" id="UP000030008"/>
    </source>
</evidence>
<accession>A0A099I3X5</accession>
<evidence type="ECO:0000256" key="3">
    <source>
        <dbReference type="ARBA" id="ARBA00022741"/>
    </source>
</evidence>
<name>A0A099I3X5_CLOIN</name>
<feature type="domain" description="ABC transporter" evidence="5">
    <location>
        <begin position="8"/>
        <end position="236"/>
    </location>
</feature>
<keyword evidence="3" id="KW-0547">Nucleotide-binding</keyword>
<evidence type="ECO:0000256" key="2">
    <source>
        <dbReference type="ARBA" id="ARBA00022448"/>
    </source>
</evidence>
<dbReference type="PANTHER" id="PTHR42711:SF5">
    <property type="entry name" value="ABC TRANSPORTER ATP-BINDING PROTEIN NATA"/>
    <property type="match status" value="1"/>
</dbReference>
<dbReference type="GO" id="GO:0005524">
    <property type="term" value="F:ATP binding"/>
    <property type="evidence" value="ECO:0007669"/>
    <property type="project" value="UniProtKB-KW"/>
</dbReference>
<dbReference type="PROSITE" id="PS50893">
    <property type="entry name" value="ABC_TRANSPORTER_2"/>
    <property type="match status" value="1"/>
</dbReference>
<reference evidence="6 7" key="1">
    <citation type="submission" date="2014-08" db="EMBL/GenBank/DDBJ databases">
        <title>Clostridium innocuum, an unnegligible vancomycin-resistant pathogen causing extra-intestinal infections.</title>
        <authorList>
            <person name="Feng Y."/>
            <person name="Chiu C.-H."/>
        </authorList>
    </citation>
    <scope>NUCLEOTIDE SEQUENCE [LARGE SCALE GENOMIC DNA]</scope>
    <source>
        <strain evidence="6 7">AN88</strain>
    </source>
</reference>
<protein>
    <submittedName>
        <fullName evidence="6">ABC transporter</fullName>
    </submittedName>
</protein>
<comment type="similarity">
    <text evidence="1">Belongs to the ABC transporter superfamily.</text>
</comment>
<dbReference type="InterPro" id="IPR050763">
    <property type="entry name" value="ABC_transporter_ATP-binding"/>
</dbReference>
<dbReference type="Gene3D" id="3.40.50.300">
    <property type="entry name" value="P-loop containing nucleotide triphosphate hydrolases"/>
    <property type="match status" value="1"/>
</dbReference>
<dbReference type="RefSeq" id="WP_044905892.1">
    <property type="nucleotide sequence ID" value="NZ_JQIF01000057.1"/>
</dbReference>
<evidence type="ECO:0000256" key="4">
    <source>
        <dbReference type="ARBA" id="ARBA00022840"/>
    </source>
</evidence>
<organism evidence="6 7">
    <name type="scientific">Clostridium innocuum</name>
    <dbReference type="NCBI Taxonomy" id="1522"/>
    <lineage>
        <taxon>Bacteria</taxon>
        <taxon>Bacillati</taxon>
        <taxon>Bacillota</taxon>
        <taxon>Clostridia</taxon>
        <taxon>Eubacteriales</taxon>
        <taxon>Clostridiaceae</taxon>
        <taxon>Clostridium</taxon>
    </lineage>
</organism>
<dbReference type="GO" id="GO:0016887">
    <property type="term" value="F:ATP hydrolysis activity"/>
    <property type="evidence" value="ECO:0007669"/>
    <property type="project" value="InterPro"/>
</dbReference>
<dbReference type="InterPro" id="IPR027417">
    <property type="entry name" value="P-loop_NTPase"/>
</dbReference>
<dbReference type="InterPro" id="IPR003439">
    <property type="entry name" value="ABC_transporter-like_ATP-bd"/>
</dbReference>
<keyword evidence="4" id="KW-0067">ATP-binding</keyword>
<proteinExistence type="inferred from homology"/>
<evidence type="ECO:0000313" key="6">
    <source>
        <dbReference type="EMBL" id="KGJ52684.1"/>
    </source>
</evidence>
<dbReference type="PROSITE" id="PS00211">
    <property type="entry name" value="ABC_TRANSPORTER_1"/>
    <property type="match status" value="1"/>
</dbReference>